<feature type="transmembrane region" description="Helical" evidence="1">
    <location>
        <begin position="20"/>
        <end position="36"/>
    </location>
</feature>
<accession>A0ABV5HIA8</accession>
<name>A0ABV5HIA8_9VIBR</name>
<keyword evidence="1" id="KW-1133">Transmembrane helix</keyword>
<dbReference type="RefSeq" id="WP_390189580.1">
    <property type="nucleotide sequence ID" value="NZ_JBHMEP010000001.1"/>
</dbReference>
<organism evidence="2 3">
    <name type="scientific">Vibrio olivae</name>
    <dbReference type="NCBI Taxonomy" id="1243002"/>
    <lineage>
        <taxon>Bacteria</taxon>
        <taxon>Pseudomonadati</taxon>
        <taxon>Pseudomonadota</taxon>
        <taxon>Gammaproteobacteria</taxon>
        <taxon>Vibrionales</taxon>
        <taxon>Vibrionaceae</taxon>
        <taxon>Vibrio</taxon>
    </lineage>
</organism>
<dbReference type="EMBL" id="JBHMEP010000001">
    <property type="protein sequence ID" value="MFB9133943.1"/>
    <property type="molecule type" value="Genomic_DNA"/>
</dbReference>
<gene>
    <name evidence="2" type="ORF">ACFFUV_03040</name>
</gene>
<reference evidence="2 3" key="1">
    <citation type="submission" date="2024-09" db="EMBL/GenBank/DDBJ databases">
        <authorList>
            <person name="Sun Q."/>
            <person name="Mori K."/>
        </authorList>
    </citation>
    <scope>NUCLEOTIDE SEQUENCE [LARGE SCALE GENOMIC DNA]</scope>
    <source>
        <strain evidence="2 3">CECT 8064</strain>
    </source>
</reference>
<dbReference type="Pfam" id="PF11201">
    <property type="entry name" value="DUF2982"/>
    <property type="match status" value="1"/>
</dbReference>
<keyword evidence="3" id="KW-1185">Reference proteome</keyword>
<protein>
    <submittedName>
        <fullName evidence="2">DUF2982 domain-containing protein</fullName>
    </submittedName>
</protein>
<keyword evidence="1" id="KW-0472">Membrane</keyword>
<evidence type="ECO:0000313" key="2">
    <source>
        <dbReference type="EMBL" id="MFB9133943.1"/>
    </source>
</evidence>
<proteinExistence type="predicted"/>
<evidence type="ECO:0000256" key="1">
    <source>
        <dbReference type="SAM" id="Phobius"/>
    </source>
</evidence>
<dbReference type="InterPro" id="IPR021367">
    <property type="entry name" value="DUF2982"/>
</dbReference>
<comment type="caution">
    <text evidence="2">The sequence shown here is derived from an EMBL/GenBank/DDBJ whole genome shotgun (WGS) entry which is preliminary data.</text>
</comment>
<dbReference type="Proteomes" id="UP001589645">
    <property type="component" value="Unassembled WGS sequence"/>
</dbReference>
<evidence type="ECO:0000313" key="3">
    <source>
        <dbReference type="Proteomes" id="UP001589645"/>
    </source>
</evidence>
<sequence length="224" mass="25647">MQTIHIVNQPFQLDSPIKKWILVLIATGFLSLIMFAPGFKLALLIAGAIALGCGCTYLLLLKATVKYTLTATHFQQHLFHGGWVVKWSDIIDIGVCQYQHQGWHHPLPWIGIKLKRYSPYLDSICPRIASQILLDQRSLLFLGLRQHNQHKFFEDRVLDTEVFIADNGRQYKGLLAMLANRMGYQRNNYGYDVFISASDLDRPIDEFVGLLRRYLAAADQERNG</sequence>
<feature type="transmembrane region" description="Helical" evidence="1">
    <location>
        <begin position="42"/>
        <end position="60"/>
    </location>
</feature>
<keyword evidence="1" id="KW-0812">Transmembrane</keyword>